<dbReference type="AlphaFoldDB" id="A0A1H7LDH8"/>
<sequence length="85" mass="9159">MDVIGVLAWVVVLGVLVYNLVSSTGDEGRLKTVIHGVSLLLGLLLLASYFDVTHAVAVDTELLMLVLALSLVPLLAADYLRRRTL</sequence>
<dbReference type="Proteomes" id="UP000183894">
    <property type="component" value="Unassembled WGS sequence"/>
</dbReference>
<evidence type="ECO:0000313" key="2">
    <source>
        <dbReference type="EMBL" id="SEK96377.1"/>
    </source>
</evidence>
<accession>A0A1H7LDH8</accession>
<organism evidence="2 3">
    <name type="scientific">Haloferax larsenii</name>
    <dbReference type="NCBI Taxonomy" id="302484"/>
    <lineage>
        <taxon>Archaea</taxon>
        <taxon>Methanobacteriati</taxon>
        <taxon>Methanobacteriota</taxon>
        <taxon>Stenosarchaea group</taxon>
        <taxon>Halobacteria</taxon>
        <taxon>Halobacteriales</taxon>
        <taxon>Haloferacaceae</taxon>
        <taxon>Haloferax</taxon>
    </lineage>
</organism>
<keyword evidence="1" id="KW-0472">Membrane</keyword>
<gene>
    <name evidence="2" type="ORF">SAMN04488691_102277</name>
</gene>
<keyword evidence="1" id="KW-1133">Transmembrane helix</keyword>
<evidence type="ECO:0000313" key="3">
    <source>
        <dbReference type="Proteomes" id="UP000183894"/>
    </source>
</evidence>
<dbReference type="RefSeq" id="WP_244509617.1">
    <property type="nucleotide sequence ID" value="NZ_FOAD01000002.1"/>
</dbReference>
<feature type="transmembrane region" description="Helical" evidence="1">
    <location>
        <begin position="33"/>
        <end position="50"/>
    </location>
</feature>
<keyword evidence="1" id="KW-0812">Transmembrane</keyword>
<evidence type="ECO:0000256" key="1">
    <source>
        <dbReference type="SAM" id="Phobius"/>
    </source>
</evidence>
<name>A0A1H7LDH8_HALLR</name>
<reference evidence="2 3" key="1">
    <citation type="submission" date="2016-10" db="EMBL/GenBank/DDBJ databases">
        <authorList>
            <person name="de Groot N.N."/>
        </authorList>
    </citation>
    <scope>NUCLEOTIDE SEQUENCE [LARGE SCALE GENOMIC DNA]</scope>
    <source>
        <strain evidence="2 3">CDM_5</strain>
    </source>
</reference>
<proteinExistence type="predicted"/>
<feature type="transmembrane region" description="Helical" evidence="1">
    <location>
        <begin position="6"/>
        <end position="21"/>
    </location>
</feature>
<dbReference type="EMBL" id="FOAD01000002">
    <property type="protein sequence ID" value="SEK96377.1"/>
    <property type="molecule type" value="Genomic_DNA"/>
</dbReference>
<feature type="transmembrane region" description="Helical" evidence="1">
    <location>
        <begin position="62"/>
        <end position="80"/>
    </location>
</feature>
<protein>
    <submittedName>
        <fullName evidence="2">Uncharacterized protein</fullName>
    </submittedName>
</protein>